<evidence type="ECO:0000256" key="7">
    <source>
        <dbReference type="ARBA" id="ARBA00022705"/>
    </source>
</evidence>
<dbReference type="Gene3D" id="2.170.200.10">
    <property type="entry name" value="Papillomavirus E2 early protein domain"/>
    <property type="match status" value="1"/>
</dbReference>
<organism evidence="16">
    <name type="scientific">Mops bat papillomavirus</name>
    <dbReference type="NCBI Taxonomy" id="3141892"/>
    <lineage>
        <taxon>Viruses</taxon>
        <taxon>Monodnaviria</taxon>
        <taxon>Shotokuvirae</taxon>
        <taxon>Cossaviricota</taxon>
        <taxon>Papovaviricetes</taxon>
        <taxon>Zurhausenvirales</taxon>
        <taxon>Papillomaviridae</taxon>
    </lineage>
</organism>
<keyword evidence="6 12" id="KW-1048">Host nucleus</keyword>
<evidence type="ECO:0000256" key="3">
    <source>
        <dbReference type="ARBA" id="ARBA00022491"/>
    </source>
</evidence>
<feature type="compositionally biased region" description="Gly residues" evidence="13">
    <location>
        <begin position="237"/>
        <end position="246"/>
    </location>
</feature>
<keyword evidence="5 12" id="KW-0597">Phosphoprotein</keyword>
<dbReference type="InterPro" id="IPR000427">
    <property type="entry name" value="Papillomavirus_E2_C"/>
</dbReference>
<feature type="compositionally biased region" description="Low complexity" evidence="13">
    <location>
        <begin position="203"/>
        <end position="217"/>
    </location>
</feature>
<reference evidence="16" key="1">
    <citation type="journal article" date="2024" name="Microbiome">
        <title>Substantial viral diversity in bats and rodents from East Africa: insights into evolution, recombination, and cocirculation.</title>
        <authorList>
            <person name="Wang D."/>
            <person name="Yang X."/>
            <person name="Ren Z."/>
            <person name="Hu B."/>
            <person name="Zhao H."/>
            <person name="Yang K."/>
            <person name="Shi P."/>
            <person name="Zhang Z."/>
            <person name="Feng Q."/>
            <person name="Nawenja C.V."/>
            <person name="Obanda V."/>
            <person name="Robert K."/>
            <person name="Nalikka B."/>
            <person name="Waruhiu C.N."/>
            <person name="Ochola G.O."/>
            <person name="Onyuok S.O."/>
            <person name="Ochieng H."/>
            <person name="Li B."/>
            <person name="Zhu Y."/>
            <person name="Si H."/>
            <person name="Yin J."/>
            <person name="Kristiansen K."/>
            <person name="Jin X."/>
            <person name="Xu X."/>
            <person name="Xiao M."/>
            <person name="Agwanda B."/>
            <person name="Ommeh S."/>
            <person name="Li J."/>
            <person name="Shi Z.L."/>
        </authorList>
    </citation>
    <scope>NUCLEOTIDE SEQUENCE</scope>
    <source>
        <strain evidence="16">11A/Kenya/BAT1213/2015</strain>
    </source>
</reference>
<protein>
    <recommendedName>
        <fullName evidence="12">Regulatory protein E2</fullName>
    </recommendedName>
</protein>
<evidence type="ECO:0000256" key="12">
    <source>
        <dbReference type="HAMAP-Rule" id="MF_04001"/>
    </source>
</evidence>
<evidence type="ECO:0000256" key="9">
    <source>
        <dbReference type="ARBA" id="ARBA00023125"/>
    </source>
</evidence>
<dbReference type="GO" id="GO:0039693">
    <property type="term" value="P:viral DNA genome replication"/>
    <property type="evidence" value="ECO:0007669"/>
    <property type="project" value="UniProtKB-UniRule"/>
</dbReference>
<evidence type="ECO:0000259" key="14">
    <source>
        <dbReference type="Pfam" id="PF00508"/>
    </source>
</evidence>
<proteinExistence type="inferred from homology"/>
<evidence type="ECO:0000313" key="16">
    <source>
        <dbReference type="EMBL" id="XBH24090.1"/>
    </source>
</evidence>
<dbReference type="GO" id="GO:0006351">
    <property type="term" value="P:DNA-templated transcription"/>
    <property type="evidence" value="ECO:0007669"/>
    <property type="project" value="UniProtKB-UniRule"/>
</dbReference>
<accession>A0AAU7E2E8</accession>
<evidence type="ECO:0000256" key="1">
    <source>
        <dbReference type="ARBA" id="ARBA00004147"/>
    </source>
</evidence>
<feature type="region of interest" description="DNA-binding domain" evidence="12">
    <location>
        <begin position="330"/>
        <end position="412"/>
    </location>
</feature>
<keyword evidence="7 12" id="KW-0235">DNA replication</keyword>
<feature type="domain" description="Papillomavirus E2 C-terminal" evidence="15">
    <location>
        <begin position="332"/>
        <end position="409"/>
    </location>
</feature>
<evidence type="ECO:0000256" key="11">
    <source>
        <dbReference type="ARBA" id="ARBA00023163"/>
    </source>
</evidence>
<dbReference type="GO" id="GO:0006275">
    <property type="term" value="P:regulation of DNA replication"/>
    <property type="evidence" value="ECO:0007669"/>
    <property type="project" value="UniProtKB-UniRule"/>
</dbReference>
<evidence type="ECO:0000256" key="13">
    <source>
        <dbReference type="SAM" id="MobiDB-lite"/>
    </source>
</evidence>
<dbReference type="Gene3D" id="3.30.70.330">
    <property type="match status" value="1"/>
</dbReference>
<dbReference type="Pfam" id="PF00508">
    <property type="entry name" value="PPV_E2_N"/>
    <property type="match status" value="1"/>
</dbReference>
<gene>
    <name evidence="12" type="primary">E2</name>
</gene>
<evidence type="ECO:0000256" key="6">
    <source>
        <dbReference type="ARBA" id="ARBA00022562"/>
    </source>
</evidence>
<keyword evidence="11 12" id="KW-0804">Transcription</keyword>
<evidence type="ECO:0000256" key="4">
    <source>
        <dbReference type="ARBA" id="ARBA00022518"/>
    </source>
</evidence>
<comment type="similarity">
    <text evidence="2">Belongs to the papillomaviridae E8^E2C protein family.</text>
</comment>
<keyword evidence="3 12" id="KW-0678">Repressor</keyword>
<dbReference type="SUPFAM" id="SSF54957">
    <property type="entry name" value="Viral DNA-binding domain"/>
    <property type="match status" value="1"/>
</dbReference>
<dbReference type="HAMAP" id="MF_04001">
    <property type="entry name" value="PPV_E2"/>
    <property type="match status" value="1"/>
</dbReference>
<evidence type="ECO:0000256" key="5">
    <source>
        <dbReference type="ARBA" id="ARBA00022553"/>
    </source>
</evidence>
<comment type="similarity">
    <text evidence="12">Belongs to the papillomaviridae E2 protein family.</text>
</comment>
<name>A0AAU7E2E8_9PAPI</name>
<dbReference type="GO" id="GO:0003700">
    <property type="term" value="F:DNA-binding transcription factor activity"/>
    <property type="evidence" value="ECO:0007669"/>
    <property type="project" value="UniProtKB-UniRule"/>
</dbReference>
<dbReference type="GO" id="GO:0042025">
    <property type="term" value="C:host cell nucleus"/>
    <property type="evidence" value="ECO:0007669"/>
    <property type="project" value="UniProtKB-SubCell"/>
</dbReference>
<dbReference type="Pfam" id="PF00511">
    <property type="entry name" value="PPV_E2_C"/>
    <property type="match status" value="1"/>
</dbReference>
<comment type="function">
    <text evidence="12">Plays a role in the initiation of viral DNA replication. A dimer of E2 interacts with a dimer of E1 in order to improve specificity of E1 DNA binding activity. Once the complex recognizes and binds DNA at specific sites, the E2 dimer is removed from DNA. E2 also regulates viral transcription through binding to the E2RE response element (5'-ACCNNNNNNGGT-3') present in multiple copies in the regulatory regions of the viral genome. Activates or represses transcription depending on E2RE's position with regards to proximal promoter elements including the TATA-box. Repression occurs by sterically hindering the assembly of the transcription initiation complex.</text>
</comment>
<keyword evidence="9 12" id="KW-0238">DNA-binding</keyword>
<dbReference type="InterPro" id="IPR033668">
    <property type="entry name" value="Reg_prot_E2"/>
</dbReference>
<feature type="domain" description="Papillomavirus E2 N-terminal" evidence="14">
    <location>
        <begin position="1"/>
        <end position="197"/>
    </location>
</feature>
<comment type="PTM">
    <text evidence="12">Phosphorylated.</text>
</comment>
<feature type="region of interest" description="Disordered" evidence="13">
    <location>
        <begin position="200"/>
        <end position="298"/>
    </location>
</feature>
<dbReference type="InterPro" id="IPR012677">
    <property type="entry name" value="Nucleotide-bd_a/b_plait_sf"/>
</dbReference>
<evidence type="ECO:0000256" key="10">
    <source>
        <dbReference type="ARBA" id="ARBA00023159"/>
    </source>
</evidence>
<keyword evidence="8 12" id="KW-0805">Transcription regulation</keyword>
<keyword evidence="4 12" id="KW-0244">Early protein</keyword>
<dbReference type="InterPro" id="IPR036050">
    <property type="entry name" value="Regulatory_protein_E2_N"/>
</dbReference>
<reference evidence="16" key="2">
    <citation type="submission" date="2024-02" db="EMBL/GenBank/DDBJ databases">
        <authorList>
            <person name="Hu B."/>
        </authorList>
    </citation>
    <scope>NUCLEOTIDE SEQUENCE</scope>
    <source>
        <strain evidence="16">11A/Kenya/BAT1213/2015</strain>
    </source>
</reference>
<evidence type="ECO:0000256" key="8">
    <source>
        <dbReference type="ARBA" id="ARBA00023015"/>
    </source>
</evidence>
<evidence type="ECO:0000259" key="15">
    <source>
        <dbReference type="Pfam" id="PF00511"/>
    </source>
</evidence>
<feature type="compositionally biased region" description="Low complexity" evidence="13">
    <location>
        <begin position="257"/>
        <end position="268"/>
    </location>
</feature>
<comment type="subunit">
    <text evidence="12">Binds DNA as homodimer. Interacts with protein E1; this interaction greatly increases E1 DNA-binding activity. Interacts with protein L1; this interaction enhances E2-dependent replication and transcription activation. Interacts with protein L2; this interaction inhibits E2 transcriptional activity but not DNA replication function E2. Interacts with protein E7; this interaction inhibits E7 oncogenic activity. Interacts with host TAF1; this interaction modulates E2-dependent transcriptional regulation. Interacts with host BRD4; this interaction mediates E2 transcriptional activation function. Additionally, the interaction with host BRD4 on mitotic chromosomes mediates tethering of the viral genome. Interacts with host TOPBP1; this interaction is required for optimal viral DNA replication.</text>
</comment>
<evidence type="ECO:0000256" key="2">
    <source>
        <dbReference type="ARBA" id="ARBA00007794"/>
    </source>
</evidence>
<dbReference type="InterPro" id="IPR001866">
    <property type="entry name" value="PPV_E2_N"/>
</dbReference>
<dbReference type="InterPro" id="IPR035975">
    <property type="entry name" value="E2/EBNA1_C_sf"/>
</dbReference>
<dbReference type="InterPro" id="IPR042504">
    <property type="entry name" value="Regulatory_protein_E2_N_2"/>
</dbReference>
<sequence>MENLQTRLDSVQNRQLDLIEKDSTDIRDHIEYWQLVKKEYLIYHYARQNHILRLGFHRVPSLQASETKAKEAIEMTLLLESLANSKYGKEEWSRRETSREMFDAEPKYCFQKGGTTVTVNWDGDKENQTEYVAWQFIYCQDESGQWEKLPGMLDYNGLFYMQDQVRLYFHSFDEDAERYSHSRYWEVYYKNKFVSSVQPPIHTSTSTTAPPSQAQQASRKRPLDAQSASTTSKKARGGGGGGGGGRGGRRVLRRRAPSTSPKASASPPGGEAEGSCAGDSYGLRSRGKSKRVRGRGGLCGVEPESVGTVRTTVSTSCRGRVGRLLKEAADPPILVFAGGPNSLKCLRYRFKNSHRGHYKAISNNFKWAEGEGQGSGSRFIVAFETQLQRKAFEERASYPQTVRMFQGNLQSL</sequence>
<comment type="subcellular location">
    <subcellularLocation>
        <location evidence="1 12">Host nucleus</location>
    </subcellularLocation>
</comment>
<feature type="compositionally biased region" description="Basic residues" evidence="13">
    <location>
        <begin position="247"/>
        <end position="256"/>
    </location>
</feature>
<dbReference type="InterPro" id="IPR042503">
    <property type="entry name" value="Regulatory_protein_E2_N_1"/>
</dbReference>
<dbReference type="GO" id="GO:0006260">
    <property type="term" value="P:DNA replication"/>
    <property type="evidence" value="ECO:0007669"/>
    <property type="project" value="UniProtKB-KW"/>
</dbReference>
<dbReference type="EMBL" id="PP711985">
    <property type="protein sequence ID" value="XBH24090.1"/>
    <property type="molecule type" value="Genomic_DNA"/>
</dbReference>
<comment type="caution">
    <text evidence="12">Lacks conserved residue(s) required for the propagation of feature annotation.</text>
</comment>
<feature type="compositionally biased region" description="Basic residues" evidence="13">
    <location>
        <begin position="285"/>
        <end position="294"/>
    </location>
</feature>
<dbReference type="Gene3D" id="1.10.287.30">
    <property type="entry name" value="E2 (early) protein, N terminal domain, subdomain 1"/>
    <property type="match status" value="1"/>
</dbReference>
<dbReference type="SUPFAM" id="SSF51332">
    <property type="entry name" value="E2 regulatory, transactivation domain"/>
    <property type="match status" value="1"/>
</dbReference>
<dbReference type="GO" id="GO:0003677">
    <property type="term" value="F:DNA binding"/>
    <property type="evidence" value="ECO:0007669"/>
    <property type="project" value="UniProtKB-UniRule"/>
</dbReference>
<dbReference type="GO" id="GO:0000166">
    <property type="term" value="F:nucleotide binding"/>
    <property type="evidence" value="ECO:0007669"/>
    <property type="project" value="UniProtKB-UniRule"/>
</dbReference>
<keyword evidence="10 12" id="KW-0010">Activator</keyword>